<dbReference type="NCBIfam" id="TIGR00419">
    <property type="entry name" value="tim"/>
    <property type="match status" value="1"/>
</dbReference>
<evidence type="ECO:0000256" key="5">
    <source>
        <dbReference type="ARBA" id="ARBA00023152"/>
    </source>
</evidence>
<keyword evidence="3 7" id="KW-0312">Gluconeogenesis</keyword>
<comment type="subcellular location">
    <subcellularLocation>
        <location evidence="7 8">Cytoplasm</location>
    </subcellularLocation>
</comment>
<sequence>MRKQIVAANWKMNGSSELVHQLVPAVKESVASLDNAVEVVIMPPSLFVSGVKAELAGSPVAFGVQNVGRWKSGAYTGELSAGMAADVGCHYALVGHSERRQLFGETDEIVAEKVARVLESGLTVMLCVGEALEEREAGNAEAVVCRQVESALVGLDAAKAQYVVVAYEPVWAIGTGKTATADDAQTMHKALRARLSDMGLPANEMSLLYGGSVKPDNAGALFAQPDIDGGLIGGASLKADDFIEICRAAVA</sequence>
<feature type="binding site" evidence="7">
    <location>
        <position position="174"/>
    </location>
    <ligand>
        <name>substrate</name>
    </ligand>
</feature>
<dbReference type="Gene3D" id="3.20.20.70">
    <property type="entry name" value="Aldolase class I"/>
    <property type="match status" value="1"/>
</dbReference>
<dbReference type="InterPro" id="IPR000652">
    <property type="entry name" value="Triosephosphate_isomerase"/>
</dbReference>
<proteinExistence type="inferred from homology"/>
<evidence type="ECO:0000313" key="10">
    <source>
        <dbReference type="Proteomes" id="UP001595798"/>
    </source>
</evidence>
<evidence type="ECO:0000256" key="3">
    <source>
        <dbReference type="ARBA" id="ARBA00022432"/>
    </source>
</evidence>
<dbReference type="PANTHER" id="PTHR21139">
    <property type="entry name" value="TRIOSEPHOSPHATE ISOMERASE"/>
    <property type="match status" value="1"/>
</dbReference>
<evidence type="ECO:0000256" key="2">
    <source>
        <dbReference type="ARBA" id="ARBA00007422"/>
    </source>
</evidence>
<dbReference type="PROSITE" id="PS00171">
    <property type="entry name" value="TIM_1"/>
    <property type="match status" value="1"/>
</dbReference>
<comment type="catalytic activity">
    <reaction evidence="7 8">
        <text>D-glyceraldehyde 3-phosphate = dihydroxyacetone phosphate</text>
        <dbReference type="Rhea" id="RHEA:18585"/>
        <dbReference type="ChEBI" id="CHEBI:57642"/>
        <dbReference type="ChEBI" id="CHEBI:59776"/>
        <dbReference type="EC" id="5.3.1.1"/>
    </reaction>
</comment>
<dbReference type="PANTHER" id="PTHR21139:SF42">
    <property type="entry name" value="TRIOSEPHOSPHATE ISOMERASE"/>
    <property type="match status" value="1"/>
</dbReference>
<evidence type="ECO:0000256" key="1">
    <source>
        <dbReference type="ARBA" id="ARBA00004939"/>
    </source>
</evidence>
<comment type="pathway">
    <text evidence="7 8">Carbohydrate biosynthesis; gluconeogenesis.</text>
</comment>
<feature type="active site" description="Electrophile" evidence="7">
    <location>
        <position position="96"/>
    </location>
</feature>
<evidence type="ECO:0000256" key="6">
    <source>
        <dbReference type="ARBA" id="ARBA00023235"/>
    </source>
</evidence>
<comment type="pathway">
    <text evidence="7 8">Carbohydrate degradation; glycolysis; D-glyceraldehyde 3-phosphate from glycerone phosphate: step 1/1.</text>
</comment>
<dbReference type="EMBL" id="JBHSDI010000008">
    <property type="protein sequence ID" value="MFC4258481.1"/>
    <property type="molecule type" value="Genomic_DNA"/>
</dbReference>
<comment type="similarity">
    <text evidence="2 7 8">Belongs to the triosephosphate isomerase family.</text>
</comment>
<dbReference type="RefSeq" id="WP_379886003.1">
    <property type="nucleotide sequence ID" value="NZ_JBHSDI010000008.1"/>
</dbReference>
<dbReference type="InterPro" id="IPR013785">
    <property type="entry name" value="Aldolase_TIM"/>
</dbReference>
<dbReference type="InterPro" id="IPR022896">
    <property type="entry name" value="TrioseP_Isoase_bac/euk"/>
</dbReference>
<dbReference type="GO" id="GO:0004807">
    <property type="term" value="F:triose-phosphate isomerase activity"/>
    <property type="evidence" value="ECO:0007669"/>
    <property type="project" value="UniProtKB-EC"/>
</dbReference>
<feature type="binding site" evidence="7">
    <location>
        <begin position="233"/>
        <end position="234"/>
    </location>
    <ligand>
        <name>substrate</name>
    </ligand>
</feature>
<keyword evidence="6 7" id="KW-0413">Isomerase</keyword>
<dbReference type="Proteomes" id="UP001595798">
    <property type="component" value="Unassembled WGS sequence"/>
</dbReference>
<dbReference type="InterPro" id="IPR035990">
    <property type="entry name" value="TIM_sf"/>
</dbReference>
<gene>
    <name evidence="7 9" type="primary">tpiA</name>
    <name evidence="9" type="ORF">ACFOZ5_05450</name>
</gene>
<dbReference type="SUPFAM" id="SSF51351">
    <property type="entry name" value="Triosephosphate isomerase (TIM)"/>
    <property type="match status" value="1"/>
</dbReference>
<feature type="binding site" evidence="7">
    <location>
        <begin position="9"/>
        <end position="11"/>
    </location>
    <ligand>
        <name>substrate</name>
    </ligand>
</feature>
<keyword evidence="5 7" id="KW-0324">Glycolysis</keyword>
<feature type="binding site" evidence="7">
    <location>
        <position position="212"/>
    </location>
    <ligand>
        <name>substrate</name>
    </ligand>
</feature>
<evidence type="ECO:0000256" key="8">
    <source>
        <dbReference type="RuleBase" id="RU363013"/>
    </source>
</evidence>
<keyword evidence="10" id="KW-1185">Reference proteome</keyword>
<accession>A0ABV8QDQ6</accession>
<keyword evidence="4 7" id="KW-0963">Cytoplasm</keyword>
<evidence type="ECO:0000256" key="4">
    <source>
        <dbReference type="ARBA" id="ARBA00022490"/>
    </source>
</evidence>
<organism evidence="9 10">
    <name type="scientific">Marinobacter lacisalsi</name>
    <dbReference type="NCBI Taxonomy" id="475979"/>
    <lineage>
        <taxon>Bacteria</taxon>
        <taxon>Pseudomonadati</taxon>
        <taxon>Pseudomonadota</taxon>
        <taxon>Gammaproteobacteria</taxon>
        <taxon>Pseudomonadales</taxon>
        <taxon>Marinobacteraceae</taxon>
        <taxon>Marinobacter</taxon>
    </lineage>
</organism>
<feature type="active site" description="Proton acceptor" evidence="7">
    <location>
        <position position="168"/>
    </location>
</feature>
<dbReference type="Pfam" id="PF00121">
    <property type="entry name" value="TIM"/>
    <property type="match status" value="1"/>
</dbReference>
<protein>
    <recommendedName>
        <fullName evidence="7 8">Triosephosphate isomerase</fullName>
        <shortName evidence="7">TIM</shortName>
        <shortName evidence="7">TPI</shortName>
        <ecNumber evidence="7 8">5.3.1.1</ecNumber>
    </recommendedName>
    <alternativeName>
        <fullName evidence="7">Triose-phosphate isomerase</fullName>
    </alternativeName>
</protein>
<dbReference type="PROSITE" id="PS51440">
    <property type="entry name" value="TIM_2"/>
    <property type="match status" value="1"/>
</dbReference>
<reference evidence="10" key="1">
    <citation type="journal article" date="2019" name="Int. J. Syst. Evol. Microbiol.">
        <title>The Global Catalogue of Microorganisms (GCM) 10K type strain sequencing project: providing services to taxonomists for standard genome sequencing and annotation.</title>
        <authorList>
            <consortium name="The Broad Institute Genomics Platform"/>
            <consortium name="The Broad Institute Genome Sequencing Center for Infectious Disease"/>
            <person name="Wu L."/>
            <person name="Ma J."/>
        </authorList>
    </citation>
    <scope>NUCLEOTIDE SEQUENCE [LARGE SCALE GENOMIC DNA]</scope>
    <source>
        <strain evidence="10">CECT 7297</strain>
    </source>
</reference>
<dbReference type="InterPro" id="IPR020861">
    <property type="entry name" value="Triosephosphate_isomerase_AS"/>
</dbReference>
<evidence type="ECO:0000256" key="7">
    <source>
        <dbReference type="HAMAP-Rule" id="MF_00147"/>
    </source>
</evidence>
<dbReference type="EC" id="5.3.1.1" evidence="7 8"/>
<comment type="caution">
    <text evidence="9">The sequence shown here is derived from an EMBL/GenBank/DDBJ whole genome shotgun (WGS) entry which is preliminary data.</text>
</comment>
<name>A0ABV8QDQ6_9GAMM</name>
<comment type="subunit">
    <text evidence="7 8">Homodimer.</text>
</comment>
<dbReference type="HAMAP" id="MF_00147_B">
    <property type="entry name" value="TIM_B"/>
    <property type="match status" value="1"/>
</dbReference>
<evidence type="ECO:0000313" key="9">
    <source>
        <dbReference type="EMBL" id="MFC4258481.1"/>
    </source>
</evidence>
<comment type="pathway">
    <text evidence="1">Carbohydrate metabolism; erythritol degradation.</text>
</comment>
<comment type="function">
    <text evidence="7">Involved in the gluconeogenesis. Catalyzes stereospecifically the conversion of dihydroxyacetone phosphate (DHAP) to D-glyceraldehyde-3-phosphate (G3P).</text>
</comment>
<dbReference type="CDD" id="cd00311">
    <property type="entry name" value="TIM"/>
    <property type="match status" value="1"/>
</dbReference>